<evidence type="ECO:0000256" key="1">
    <source>
        <dbReference type="ARBA" id="ARBA00010541"/>
    </source>
</evidence>
<evidence type="ECO:0000256" key="5">
    <source>
        <dbReference type="ARBA" id="ARBA00022801"/>
    </source>
</evidence>
<evidence type="ECO:0000256" key="2">
    <source>
        <dbReference type="ARBA" id="ARBA00022670"/>
    </source>
</evidence>
<feature type="active site" description="Charge relay system" evidence="7">
    <location>
        <position position="153"/>
    </location>
</feature>
<dbReference type="PANTHER" id="PTHR22939">
    <property type="entry name" value="SERINE PROTEASE FAMILY S1C HTRA-RELATED"/>
    <property type="match status" value="1"/>
</dbReference>
<feature type="binding site" evidence="8">
    <location>
        <position position="153"/>
    </location>
    <ligand>
        <name>substrate</name>
    </ligand>
</feature>
<evidence type="ECO:0000256" key="8">
    <source>
        <dbReference type="PIRSR" id="PIRSR611782-2"/>
    </source>
</evidence>
<evidence type="ECO:0000259" key="9">
    <source>
        <dbReference type="PROSITE" id="PS50106"/>
    </source>
</evidence>
<organism evidence="10 11">
    <name type="scientific">Desulfosarcina widdelii</name>
    <dbReference type="NCBI Taxonomy" id="947919"/>
    <lineage>
        <taxon>Bacteria</taxon>
        <taxon>Pseudomonadati</taxon>
        <taxon>Thermodesulfobacteriota</taxon>
        <taxon>Desulfobacteria</taxon>
        <taxon>Desulfobacterales</taxon>
        <taxon>Desulfosarcinaceae</taxon>
        <taxon>Desulfosarcina</taxon>
    </lineage>
</organism>
<evidence type="ECO:0000256" key="3">
    <source>
        <dbReference type="ARBA" id="ARBA00022729"/>
    </source>
</evidence>
<gene>
    <name evidence="10" type="primary">degP_1</name>
    <name evidence="10" type="ORF">DSCW_02950</name>
</gene>
<feature type="binding site" evidence="8">
    <location>
        <position position="123"/>
    </location>
    <ligand>
        <name>substrate</name>
    </ligand>
</feature>
<dbReference type="SUPFAM" id="SSF50156">
    <property type="entry name" value="PDZ domain-like"/>
    <property type="match status" value="2"/>
</dbReference>
<dbReference type="AlphaFoldDB" id="A0A5K7YW81"/>
<evidence type="ECO:0000256" key="4">
    <source>
        <dbReference type="ARBA" id="ARBA00022737"/>
    </source>
</evidence>
<feature type="domain" description="PDZ" evidence="9">
    <location>
        <begin position="377"/>
        <end position="438"/>
    </location>
</feature>
<reference evidence="10 11" key="1">
    <citation type="submission" date="2019-11" db="EMBL/GenBank/DDBJ databases">
        <title>Comparative genomics of hydrocarbon-degrading Desulfosarcina strains.</title>
        <authorList>
            <person name="Watanabe M."/>
            <person name="Kojima H."/>
            <person name="Fukui M."/>
        </authorList>
    </citation>
    <scope>NUCLEOTIDE SEQUENCE [LARGE SCALE GENOMIC DNA]</scope>
    <source>
        <strain evidence="10 11">PP31</strain>
    </source>
</reference>
<dbReference type="InterPro" id="IPR001478">
    <property type="entry name" value="PDZ"/>
</dbReference>
<dbReference type="GO" id="GO:0004252">
    <property type="term" value="F:serine-type endopeptidase activity"/>
    <property type="evidence" value="ECO:0007669"/>
    <property type="project" value="InterPro"/>
</dbReference>
<keyword evidence="5" id="KW-0378">Hydrolase</keyword>
<keyword evidence="2" id="KW-0645">Protease</keyword>
<dbReference type="Gene3D" id="2.30.42.10">
    <property type="match status" value="2"/>
</dbReference>
<sequence>MIGSKAGFRYFRGAFIVWTAVALIFTAVPGVKSAFAFSAPESFSELAEAVKPGVVNIRTVKTIKGGSPVFRHFFGKPFGGNNNPFEEFFGPFKGDGTQRDFKQRSLGSGFIIDDQGFIVTNNHVIEDADQIKVILADDREFDAELVGRDAKTDLALIRIEGAKDIKPLELGDSEKLKVGTWVVAIGSPFGLEQTVTAGIVSAKGRIIGSGPYDDFIQTDASINPGNSGGPLLNMDGEVVGINTAIIASGQGIGFAIPVDLAKGIIKQLKDKGEVTRGWLGVGIQDLTPELAEYYGLKTKEGVLVTQVFEGDPADKAGIKVNDIILTVDGQKVTTGRDLSAMIANTPVGHKTKIQLIRDDREKTVTVTLAKRDDDEPIVASSERENGELGIEVTDMDSDIARRFGIDGKEDGVLVTDVKDDSPAREADVRPGDVIKEINRNVVKDSRDFARLMKKYQEKEDIQLLVKRRNAGYRVIKIERQ</sequence>
<dbReference type="RefSeq" id="WP_155302042.1">
    <property type="nucleotide sequence ID" value="NZ_AP021875.1"/>
</dbReference>
<feature type="binding site" evidence="8">
    <location>
        <begin position="243"/>
        <end position="247"/>
    </location>
    <ligand>
        <name>substrate</name>
    </ligand>
</feature>
<feature type="domain" description="PDZ" evidence="9">
    <location>
        <begin position="264"/>
        <end position="359"/>
    </location>
</feature>
<dbReference type="Pfam" id="PF13180">
    <property type="entry name" value="PDZ_2"/>
    <property type="match status" value="2"/>
</dbReference>
<dbReference type="EMBL" id="AP021875">
    <property type="protein sequence ID" value="BBO72878.1"/>
    <property type="molecule type" value="Genomic_DNA"/>
</dbReference>
<keyword evidence="3" id="KW-0732">Signal</keyword>
<evidence type="ECO:0000313" key="11">
    <source>
        <dbReference type="Proteomes" id="UP000427769"/>
    </source>
</evidence>
<dbReference type="Gene3D" id="2.40.10.120">
    <property type="match status" value="1"/>
</dbReference>
<dbReference type="GO" id="GO:0006508">
    <property type="term" value="P:proteolysis"/>
    <property type="evidence" value="ECO:0007669"/>
    <property type="project" value="UniProtKB-KW"/>
</dbReference>
<evidence type="ECO:0000256" key="6">
    <source>
        <dbReference type="ARBA" id="ARBA00022825"/>
    </source>
</evidence>
<dbReference type="InterPro" id="IPR036034">
    <property type="entry name" value="PDZ_sf"/>
</dbReference>
<accession>A0A5K7YW81</accession>
<dbReference type="KEGG" id="dwd:DSCW_02950"/>
<proteinExistence type="inferred from homology"/>
<feature type="active site" description="Charge relay system" evidence="7">
    <location>
        <position position="227"/>
    </location>
</feature>
<dbReference type="InterPro" id="IPR009003">
    <property type="entry name" value="Peptidase_S1_PA"/>
</dbReference>
<name>A0A5K7YW81_9BACT</name>
<keyword evidence="4" id="KW-0677">Repeat</keyword>
<dbReference type="InterPro" id="IPR011782">
    <property type="entry name" value="Pept_S1C_Do"/>
</dbReference>
<dbReference type="Proteomes" id="UP000427769">
    <property type="component" value="Chromosome"/>
</dbReference>
<dbReference type="SMART" id="SM00228">
    <property type="entry name" value="PDZ"/>
    <property type="match status" value="2"/>
</dbReference>
<keyword evidence="11" id="KW-1185">Reference proteome</keyword>
<evidence type="ECO:0000256" key="7">
    <source>
        <dbReference type="PIRSR" id="PIRSR611782-1"/>
    </source>
</evidence>
<protein>
    <submittedName>
        <fullName evidence="10">Peptidase</fullName>
    </submittedName>
</protein>
<dbReference type="Pfam" id="PF13365">
    <property type="entry name" value="Trypsin_2"/>
    <property type="match status" value="1"/>
</dbReference>
<dbReference type="PROSITE" id="PS50106">
    <property type="entry name" value="PDZ"/>
    <property type="match status" value="2"/>
</dbReference>
<keyword evidence="6" id="KW-0720">Serine protease</keyword>
<feature type="active site" description="Charge relay system" evidence="7">
    <location>
        <position position="123"/>
    </location>
</feature>
<dbReference type="SUPFAM" id="SSF50494">
    <property type="entry name" value="Trypsin-like serine proteases"/>
    <property type="match status" value="1"/>
</dbReference>
<dbReference type="NCBIfam" id="TIGR02037">
    <property type="entry name" value="degP_htrA_DO"/>
    <property type="match status" value="1"/>
</dbReference>
<dbReference type="CDD" id="cd10839">
    <property type="entry name" value="cpPDZ1_DegP-like"/>
    <property type="match status" value="1"/>
</dbReference>
<dbReference type="PANTHER" id="PTHR22939:SF129">
    <property type="entry name" value="SERINE PROTEASE HTRA2, MITOCHONDRIAL"/>
    <property type="match status" value="1"/>
</dbReference>
<dbReference type="PRINTS" id="PR00834">
    <property type="entry name" value="PROTEASES2C"/>
</dbReference>
<comment type="similarity">
    <text evidence="1">Belongs to the peptidase S1C family.</text>
</comment>
<dbReference type="OrthoDB" id="9758917at2"/>
<dbReference type="InterPro" id="IPR001940">
    <property type="entry name" value="Peptidase_S1C"/>
</dbReference>
<feature type="binding site" evidence="8">
    <location>
        <begin position="225"/>
        <end position="227"/>
    </location>
    <ligand>
        <name>substrate</name>
    </ligand>
</feature>
<evidence type="ECO:0000313" key="10">
    <source>
        <dbReference type="EMBL" id="BBO72878.1"/>
    </source>
</evidence>